<reference evidence="4 5" key="1">
    <citation type="submission" date="2009-01" db="EMBL/GenBank/DDBJ databases">
        <authorList>
            <person name="Qin X."/>
            <person name="Bachman B."/>
            <person name="Battles P."/>
            <person name="Bell A."/>
            <person name="Bess C."/>
            <person name="Bickham C."/>
            <person name="Chaboub L."/>
            <person name="Chen D."/>
            <person name="Coyle M."/>
            <person name="Deiros D.R."/>
            <person name="Dinh H."/>
            <person name="Forbes L."/>
            <person name="Fowler G."/>
            <person name="Francisco L."/>
            <person name="Fu Q."/>
            <person name="Gubbala S."/>
            <person name="Hale W."/>
            <person name="Han Y."/>
            <person name="Hemphill L."/>
            <person name="Highlander S.K."/>
            <person name="Hirani K."/>
            <person name="Hogues M."/>
            <person name="Jackson L."/>
            <person name="Jakkamsetti A."/>
            <person name="Javaid M."/>
            <person name="Jiang H."/>
            <person name="Korchina V."/>
            <person name="Kovar C."/>
            <person name="Lara F."/>
            <person name="Lee S."/>
            <person name="Mata R."/>
            <person name="Mathew T."/>
            <person name="Moen C."/>
            <person name="Morales K."/>
            <person name="Munidasa M."/>
            <person name="Nazareth L."/>
            <person name="Ngo R."/>
            <person name="Nguyen L."/>
            <person name="Okwuonu G."/>
            <person name="Ongeri F."/>
            <person name="Patil S."/>
            <person name="Petrosino J."/>
            <person name="Pham C."/>
            <person name="Pham P."/>
            <person name="Pu L.-L."/>
            <person name="Puazo M."/>
            <person name="Raj R."/>
            <person name="Reid J."/>
            <person name="Rouhana J."/>
            <person name="Saada N."/>
            <person name="Shang Y."/>
            <person name="Simmons D."/>
            <person name="Thornton R."/>
            <person name="Warren J."/>
            <person name="Weissenberger G."/>
            <person name="Zhang J."/>
            <person name="Zhang L."/>
            <person name="Zhou C."/>
            <person name="Zhu D."/>
            <person name="Muzny D."/>
            <person name="Worley K."/>
            <person name="Gibbs R."/>
        </authorList>
    </citation>
    <scope>NUCLEOTIDE SEQUENCE [LARGE SCALE GENOMIC DNA]</scope>
    <source>
        <strain evidence="4 5">ATCC 33200</strain>
    </source>
</reference>
<dbReference type="EMBL" id="ACGR01000038">
    <property type="protein sequence ID" value="EEJ59472.1"/>
    <property type="molecule type" value="Genomic_DNA"/>
</dbReference>
<evidence type="ECO:0000256" key="1">
    <source>
        <dbReference type="ARBA" id="ARBA00022603"/>
    </source>
</evidence>
<dbReference type="GO" id="GO:0032259">
    <property type="term" value="P:methylation"/>
    <property type="evidence" value="ECO:0007669"/>
    <property type="project" value="UniProtKB-KW"/>
</dbReference>
<evidence type="ECO:0000313" key="5">
    <source>
        <dbReference type="Proteomes" id="UP000003491"/>
    </source>
</evidence>
<keyword evidence="2 4" id="KW-0808">Transferase</keyword>
<keyword evidence="1 4" id="KW-0489">Methyltransferase</keyword>
<dbReference type="Gene3D" id="2.20.25.110">
    <property type="entry name" value="S-adenosyl-L-methionine-dependent methyltransferases"/>
    <property type="match status" value="1"/>
</dbReference>
<dbReference type="Pfam" id="PF13649">
    <property type="entry name" value="Methyltransf_25"/>
    <property type="match status" value="1"/>
</dbReference>
<dbReference type="PANTHER" id="PTHR43861:SF1">
    <property type="entry name" value="TRANS-ACONITATE 2-METHYLTRANSFERASE"/>
    <property type="match status" value="1"/>
</dbReference>
<organism evidence="4 5">
    <name type="scientific">Lactobacillus johnsonii ATCC 33200</name>
    <dbReference type="NCBI Taxonomy" id="525330"/>
    <lineage>
        <taxon>Bacteria</taxon>
        <taxon>Bacillati</taxon>
        <taxon>Bacillota</taxon>
        <taxon>Bacilli</taxon>
        <taxon>Lactobacillales</taxon>
        <taxon>Lactobacillaceae</taxon>
        <taxon>Lactobacillus</taxon>
    </lineage>
</organism>
<dbReference type="SUPFAM" id="SSF53335">
    <property type="entry name" value="S-adenosyl-L-methionine-dependent methyltransferases"/>
    <property type="match status" value="1"/>
</dbReference>
<evidence type="ECO:0000313" key="4">
    <source>
        <dbReference type="EMBL" id="EEJ59472.1"/>
    </source>
</evidence>
<evidence type="ECO:0000256" key="2">
    <source>
        <dbReference type="ARBA" id="ARBA00022679"/>
    </source>
</evidence>
<dbReference type="Gene3D" id="3.40.50.150">
    <property type="entry name" value="Vaccinia Virus protein VP39"/>
    <property type="match status" value="1"/>
</dbReference>
<comment type="caution">
    <text evidence="4">The sequence shown here is derived from an EMBL/GenBank/DDBJ whole genome shotgun (WGS) entry which is preliminary data.</text>
</comment>
<evidence type="ECO:0000259" key="3">
    <source>
        <dbReference type="Pfam" id="PF13649"/>
    </source>
</evidence>
<dbReference type="CDD" id="cd02440">
    <property type="entry name" value="AdoMet_MTases"/>
    <property type="match status" value="1"/>
</dbReference>
<dbReference type="InterPro" id="IPR029063">
    <property type="entry name" value="SAM-dependent_MTases_sf"/>
</dbReference>
<protein>
    <submittedName>
        <fullName evidence="4">Methyltransferase domain protein</fullName>
    </submittedName>
</protein>
<dbReference type="GO" id="GO:0008168">
    <property type="term" value="F:methyltransferase activity"/>
    <property type="evidence" value="ECO:0007669"/>
    <property type="project" value="UniProtKB-KW"/>
</dbReference>
<accession>C2E6A5</accession>
<name>C2E6A5_LACJH</name>
<dbReference type="PATRIC" id="fig|525330.7.peg.67"/>
<dbReference type="Proteomes" id="UP000003491">
    <property type="component" value="Unassembled WGS sequence"/>
</dbReference>
<feature type="domain" description="Methyltransferase" evidence="3">
    <location>
        <begin position="43"/>
        <end position="137"/>
    </location>
</feature>
<sequence>MGLIKMIYQTFAQLYDQLFDSDMYKSWEKFTLANINKKNCKLLDLAGGSGRLAVLLAKDGINVTVADFSDEMLSLADQHSTENNVSLQLVQVDMRDLADLEKFDVITCYADSFCYLDDEADLFQVFSEIANHLKADGVFLFDVITPHQTDDIYPGYMYNYQDDDHRRAFMWQSYANDDVEHGVIHDLTFFNRLPNGEYDRLSETHYERAYDLDTIKQLLKHAGFNSIEVGSDFSLEMKDKKATRWFFKCQK</sequence>
<dbReference type="PANTHER" id="PTHR43861">
    <property type="entry name" value="TRANS-ACONITATE 2-METHYLTRANSFERASE-RELATED"/>
    <property type="match status" value="1"/>
</dbReference>
<dbReference type="InterPro" id="IPR041698">
    <property type="entry name" value="Methyltransf_25"/>
</dbReference>
<gene>
    <name evidence="4" type="ORF">HMPREF0528_1279</name>
</gene>
<dbReference type="HOGENOM" id="CLU_069129_5_2_9"/>
<proteinExistence type="predicted"/>
<dbReference type="AlphaFoldDB" id="C2E6A5"/>